<reference evidence="1 2" key="1">
    <citation type="journal article" date="2006" name="Nature">
        <title>Insights from the genome of the biotrophic fungal plant pathogen Ustilago maydis.</title>
        <authorList>
            <person name="Kamper J."/>
            <person name="Kahmann R."/>
            <person name="Bolker M."/>
            <person name="Ma L.J."/>
            <person name="Brefort T."/>
            <person name="Saville B.J."/>
            <person name="Banuett F."/>
            <person name="Kronstad J.W."/>
            <person name="Gold S.E."/>
            <person name="Muller O."/>
            <person name="Perlin M.H."/>
            <person name="Wosten H.A."/>
            <person name="de Vries R."/>
            <person name="Ruiz-Herrera J."/>
            <person name="Reynaga-Pena C.G."/>
            <person name="Snetselaar K."/>
            <person name="McCann M."/>
            <person name="Perez-Martin J."/>
            <person name="Feldbrugge M."/>
            <person name="Basse C.W."/>
            <person name="Steinberg G."/>
            <person name="Ibeas J.I."/>
            <person name="Holloman W."/>
            <person name="Guzman P."/>
            <person name="Farman M."/>
            <person name="Stajich J.E."/>
            <person name="Sentandreu R."/>
            <person name="Gonzalez-Prieto J.M."/>
            <person name="Kennell J.C."/>
            <person name="Molina L."/>
            <person name="Schirawski J."/>
            <person name="Mendoza-Mendoza A."/>
            <person name="Greilinger D."/>
            <person name="Munch K."/>
            <person name="Rossel N."/>
            <person name="Scherer M."/>
            <person name="Vranes M."/>
            <person name="Ladendorf O."/>
            <person name="Vincon V."/>
            <person name="Fuchs U."/>
            <person name="Sandrock B."/>
            <person name="Meng S."/>
            <person name="Ho E.C."/>
            <person name="Cahill M.J."/>
            <person name="Boyce K.J."/>
            <person name="Klose J."/>
            <person name="Klosterman S.J."/>
            <person name="Deelstra H.J."/>
            <person name="Ortiz-Castellanos L."/>
            <person name="Li W."/>
            <person name="Sanchez-Alonso P."/>
            <person name="Schreier P.H."/>
            <person name="Hauser-Hahn I."/>
            <person name="Vaupel M."/>
            <person name="Koopmann E."/>
            <person name="Friedrich G."/>
            <person name="Voss H."/>
            <person name="Schluter T."/>
            <person name="Margolis J."/>
            <person name="Platt D."/>
            <person name="Swimmer C."/>
            <person name="Gnirke A."/>
            <person name="Chen F."/>
            <person name="Vysotskaia V."/>
            <person name="Mannhaupt G."/>
            <person name="Guldener U."/>
            <person name="Munsterkotter M."/>
            <person name="Haase D."/>
            <person name="Oesterheld M."/>
            <person name="Mewes H.W."/>
            <person name="Mauceli E.W."/>
            <person name="DeCaprio D."/>
            <person name="Wade C.M."/>
            <person name="Butler J."/>
            <person name="Young S."/>
            <person name="Jaffe D.B."/>
            <person name="Calvo S."/>
            <person name="Nusbaum C."/>
            <person name="Galagan J."/>
            <person name="Birren B.W."/>
        </authorList>
    </citation>
    <scope>NUCLEOTIDE SEQUENCE [LARGE SCALE GENOMIC DNA]</scope>
    <source>
        <strain evidence="2">DSM 14603 / FGSC 9021 / UM521</strain>
    </source>
</reference>
<dbReference type="InParanoid" id="A0A0D1ECY4"/>
<keyword evidence="2" id="KW-1185">Reference proteome</keyword>
<dbReference type="OMA" id="FHCRYDE"/>
<evidence type="ECO:0000313" key="2">
    <source>
        <dbReference type="Proteomes" id="UP000000561"/>
    </source>
</evidence>
<evidence type="ECO:0008006" key="3">
    <source>
        <dbReference type="Google" id="ProtNLM"/>
    </source>
</evidence>
<dbReference type="VEuPathDB" id="FungiDB:UMAG_00501"/>
<accession>A0A0D1ECY4</accession>
<name>A0A0D1ECY4_MYCMD</name>
<evidence type="ECO:0000313" key="1">
    <source>
        <dbReference type="EMBL" id="KIS72080.1"/>
    </source>
</evidence>
<dbReference type="Proteomes" id="UP000000561">
    <property type="component" value="Chromosome 1"/>
</dbReference>
<dbReference type="AlphaFoldDB" id="A0A0D1ECY4"/>
<dbReference type="GeneID" id="23561783"/>
<protein>
    <recommendedName>
        <fullName evidence="3">CCHC-type domain-containing protein</fullName>
    </recommendedName>
</protein>
<dbReference type="RefSeq" id="XP_011386350.1">
    <property type="nucleotide sequence ID" value="XM_011388048.1"/>
</dbReference>
<gene>
    <name evidence="1" type="ORF">UMAG_00501</name>
</gene>
<dbReference type="KEGG" id="uma:UMAG_00501"/>
<organism evidence="1 2">
    <name type="scientific">Mycosarcoma maydis</name>
    <name type="common">Corn smut fungus</name>
    <name type="synonym">Ustilago maydis</name>
    <dbReference type="NCBI Taxonomy" id="5270"/>
    <lineage>
        <taxon>Eukaryota</taxon>
        <taxon>Fungi</taxon>
        <taxon>Dikarya</taxon>
        <taxon>Basidiomycota</taxon>
        <taxon>Ustilaginomycotina</taxon>
        <taxon>Ustilaginomycetes</taxon>
        <taxon>Ustilaginales</taxon>
        <taxon>Ustilaginaceae</taxon>
        <taxon>Mycosarcoma</taxon>
    </lineage>
</organism>
<dbReference type="OrthoDB" id="2544218at2759"/>
<sequence>MGKCKYHLLYSREEEPSIRGENLHLELETTGIPDGGVRWQFITRYRPSKPSYRNVLLQAILEMCKKHELTPLEIRHPHCQGGRSFVDVVFANKDDVIKVCNRKITFEYYGTHPQLVNSAMPDRNHVALCIQILPRDVDLPAVERAILKHPQIRKVGHVLDIWSVHCPKSNQFEGSVLVLLELFTQQGVVPLETRASIPSWFVFNGVAYIVLFPNRPAWCFHCRYDESGVFHSRYTCPAIPCETCKKKGHTSVECAKRRMQVAKKQQDDGEFRVFINKQQDDTRTISTARVSIQRQLGELGISPGSDMAELCCDFGVLALSENDFDSEPY</sequence>
<proteinExistence type="predicted"/>
<dbReference type="EMBL" id="CM003140">
    <property type="protein sequence ID" value="KIS72080.1"/>
    <property type="molecule type" value="Genomic_DNA"/>
</dbReference>
<dbReference type="eggNOG" id="ENOG502RDW3">
    <property type="taxonomic scope" value="Eukaryota"/>
</dbReference>